<evidence type="ECO:0000313" key="8">
    <source>
        <dbReference type="EMBL" id="PIR43465.1"/>
    </source>
</evidence>
<dbReference type="GO" id="GO:0005840">
    <property type="term" value="C:ribosome"/>
    <property type="evidence" value="ECO:0007669"/>
    <property type="project" value="UniProtKB-KW"/>
</dbReference>
<evidence type="ECO:0000256" key="6">
    <source>
        <dbReference type="ARBA" id="ARBA00035294"/>
    </source>
</evidence>
<dbReference type="InterPro" id="IPR035980">
    <property type="entry name" value="Ribosomal_bS6_sf"/>
</dbReference>
<dbReference type="PANTHER" id="PTHR21011:SF1">
    <property type="entry name" value="SMALL RIBOSOMAL SUBUNIT PROTEIN BS6M"/>
    <property type="match status" value="1"/>
</dbReference>
<reference evidence="8 9" key="1">
    <citation type="submission" date="2017-09" db="EMBL/GenBank/DDBJ databases">
        <title>Depth-based differentiation of microbial function through sediment-hosted aquifers and enrichment of novel symbionts in the deep terrestrial subsurface.</title>
        <authorList>
            <person name="Probst A.J."/>
            <person name="Ladd B."/>
            <person name="Jarett J.K."/>
            <person name="Geller-Mcgrath D.E."/>
            <person name="Sieber C.M."/>
            <person name="Emerson J.B."/>
            <person name="Anantharaman K."/>
            <person name="Thomas B.C."/>
            <person name="Malmstrom R."/>
            <person name="Stieglmeier M."/>
            <person name="Klingl A."/>
            <person name="Woyke T."/>
            <person name="Ryan C.M."/>
            <person name="Banfield J.F."/>
        </authorList>
    </citation>
    <scope>NUCLEOTIDE SEQUENCE [LARGE SCALE GENOMIC DNA]</scope>
    <source>
        <strain evidence="8">CG10_big_fil_rev_8_21_14_0_10_32_10</strain>
    </source>
</reference>
<protein>
    <recommendedName>
        <fullName evidence="6 7">Small ribosomal subunit protein bS6</fullName>
    </recommendedName>
</protein>
<evidence type="ECO:0000256" key="7">
    <source>
        <dbReference type="HAMAP-Rule" id="MF_00360"/>
    </source>
</evidence>
<dbReference type="InterPro" id="IPR020815">
    <property type="entry name" value="Ribosomal_bS6_CS"/>
</dbReference>
<evidence type="ECO:0000256" key="1">
    <source>
        <dbReference type="ARBA" id="ARBA00009512"/>
    </source>
</evidence>
<comment type="similarity">
    <text evidence="1 7">Belongs to the bacterial ribosomal protein bS6 family.</text>
</comment>
<dbReference type="GO" id="GO:0003735">
    <property type="term" value="F:structural constituent of ribosome"/>
    <property type="evidence" value="ECO:0007669"/>
    <property type="project" value="InterPro"/>
</dbReference>
<keyword evidence="5 7" id="KW-0687">Ribonucleoprotein</keyword>
<proteinExistence type="inferred from homology"/>
<dbReference type="HAMAP" id="MF_00360">
    <property type="entry name" value="Ribosomal_bS6"/>
    <property type="match status" value="1"/>
</dbReference>
<dbReference type="Pfam" id="PF01250">
    <property type="entry name" value="Ribosomal_S6"/>
    <property type="match status" value="1"/>
</dbReference>
<dbReference type="Proteomes" id="UP000230214">
    <property type="component" value="Unassembled WGS sequence"/>
</dbReference>
<dbReference type="EMBL" id="PCXU01000023">
    <property type="protein sequence ID" value="PIR43465.1"/>
    <property type="molecule type" value="Genomic_DNA"/>
</dbReference>
<comment type="function">
    <text evidence="7">Binds together with bS18 to 16S ribosomal RNA.</text>
</comment>
<dbReference type="GO" id="GO:0005737">
    <property type="term" value="C:cytoplasm"/>
    <property type="evidence" value="ECO:0007669"/>
    <property type="project" value="UniProtKB-ARBA"/>
</dbReference>
<dbReference type="NCBIfam" id="TIGR00166">
    <property type="entry name" value="S6"/>
    <property type="match status" value="1"/>
</dbReference>
<name>A0A2H0RCB4_UNCKA</name>
<keyword evidence="3 7" id="KW-0694">RNA-binding</keyword>
<evidence type="ECO:0000256" key="4">
    <source>
        <dbReference type="ARBA" id="ARBA00022980"/>
    </source>
</evidence>
<dbReference type="InterPro" id="IPR020814">
    <property type="entry name" value="Ribosomal_S6_plastid/chlpt"/>
</dbReference>
<dbReference type="CDD" id="cd00473">
    <property type="entry name" value="bS6"/>
    <property type="match status" value="1"/>
</dbReference>
<accession>A0A2H0RCB4</accession>
<sequence length="94" mass="11131">MKKYELMLLCKPEIQEAGVKSNVKKITEYLSKEGIKKVDEDYWGQKNLAYKIKNYSEGIYTLLIFEFESSKVPDLKKFLDLNEDLIRYLLTVKE</sequence>
<evidence type="ECO:0000256" key="3">
    <source>
        <dbReference type="ARBA" id="ARBA00022884"/>
    </source>
</evidence>
<dbReference type="AlphaFoldDB" id="A0A2H0RCB4"/>
<dbReference type="SUPFAM" id="SSF54995">
    <property type="entry name" value="Ribosomal protein S6"/>
    <property type="match status" value="1"/>
</dbReference>
<keyword evidence="2 7" id="KW-0699">rRNA-binding</keyword>
<dbReference type="InterPro" id="IPR014717">
    <property type="entry name" value="Transl_elong_EF1B/ribsomal_bS6"/>
</dbReference>
<dbReference type="Gene3D" id="3.30.70.60">
    <property type="match status" value="1"/>
</dbReference>
<keyword evidence="4 7" id="KW-0689">Ribosomal protein</keyword>
<dbReference type="GO" id="GO:0070181">
    <property type="term" value="F:small ribosomal subunit rRNA binding"/>
    <property type="evidence" value="ECO:0007669"/>
    <property type="project" value="TreeGrafter"/>
</dbReference>
<dbReference type="GO" id="GO:1990904">
    <property type="term" value="C:ribonucleoprotein complex"/>
    <property type="evidence" value="ECO:0007669"/>
    <property type="project" value="UniProtKB-KW"/>
</dbReference>
<organism evidence="8 9">
    <name type="scientific">candidate division WWE3 bacterium CG10_big_fil_rev_8_21_14_0_10_32_10</name>
    <dbReference type="NCBI Taxonomy" id="1975090"/>
    <lineage>
        <taxon>Bacteria</taxon>
        <taxon>Katanobacteria</taxon>
    </lineage>
</organism>
<dbReference type="GO" id="GO:0006412">
    <property type="term" value="P:translation"/>
    <property type="evidence" value="ECO:0007669"/>
    <property type="project" value="UniProtKB-UniRule"/>
</dbReference>
<evidence type="ECO:0000256" key="5">
    <source>
        <dbReference type="ARBA" id="ARBA00023274"/>
    </source>
</evidence>
<comment type="caution">
    <text evidence="8">The sequence shown here is derived from an EMBL/GenBank/DDBJ whole genome shotgun (WGS) entry which is preliminary data.</text>
</comment>
<dbReference type="InterPro" id="IPR000529">
    <property type="entry name" value="Ribosomal_bS6"/>
</dbReference>
<dbReference type="PROSITE" id="PS01048">
    <property type="entry name" value="RIBOSOMAL_S6"/>
    <property type="match status" value="1"/>
</dbReference>
<gene>
    <name evidence="7 8" type="primary">rpsF</name>
    <name evidence="8" type="ORF">COV24_02580</name>
</gene>
<evidence type="ECO:0000313" key="9">
    <source>
        <dbReference type="Proteomes" id="UP000230214"/>
    </source>
</evidence>
<evidence type="ECO:0000256" key="2">
    <source>
        <dbReference type="ARBA" id="ARBA00022730"/>
    </source>
</evidence>
<dbReference type="PANTHER" id="PTHR21011">
    <property type="entry name" value="MITOCHONDRIAL 28S RIBOSOMAL PROTEIN S6"/>
    <property type="match status" value="1"/>
</dbReference>